<dbReference type="GO" id="GO:0005886">
    <property type="term" value="C:plasma membrane"/>
    <property type="evidence" value="ECO:0007669"/>
    <property type="project" value="UniProtKB-SubCell"/>
</dbReference>
<evidence type="ECO:0000256" key="4">
    <source>
        <dbReference type="ARBA" id="ARBA00022840"/>
    </source>
</evidence>
<dbReference type="GO" id="GO:0005524">
    <property type="term" value="F:ATP binding"/>
    <property type="evidence" value="ECO:0007669"/>
    <property type="project" value="UniProtKB-KW"/>
</dbReference>
<dbReference type="PANTHER" id="PTHR43394">
    <property type="entry name" value="ATP-DEPENDENT PERMEASE MDL1, MITOCHONDRIAL"/>
    <property type="match status" value="1"/>
</dbReference>
<dbReference type="AlphaFoldDB" id="A0A150QAR7"/>
<feature type="domain" description="ABC transmembrane type-1" evidence="9">
    <location>
        <begin position="80"/>
        <end position="372"/>
    </location>
</feature>
<dbReference type="Pfam" id="PF00005">
    <property type="entry name" value="ABC_tran"/>
    <property type="match status" value="1"/>
</dbReference>
<dbReference type="CDD" id="cd03228">
    <property type="entry name" value="ABCC_MRP_Like"/>
    <property type="match status" value="1"/>
</dbReference>
<comment type="subcellular location">
    <subcellularLocation>
        <location evidence="1">Cell membrane</location>
        <topology evidence="1">Multi-pass membrane protein</topology>
    </subcellularLocation>
</comment>
<dbReference type="OrthoDB" id="9772049at2"/>
<reference evidence="10 11" key="1">
    <citation type="submission" date="2014-02" db="EMBL/GenBank/DDBJ databases">
        <title>The small core and large imbalanced accessory genome model reveals a collaborative survival strategy of Sorangium cellulosum strains in nature.</title>
        <authorList>
            <person name="Han K."/>
            <person name="Peng R."/>
            <person name="Blom J."/>
            <person name="Li Y.-Z."/>
        </authorList>
    </citation>
    <scope>NUCLEOTIDE SEQUENCE [LARGE SCALE GENOMIC DNA]</scope>
    <source>
        <strain evidence="10 11">So0008-312</strain>
    </source>
</reference>
<evidence type="ECO:0000256" key="7">
    <source>
        <dbReference type="SAM" id="Phobius"/>
    </source>
</evidence>
<keyword evidence="5 7" id="KW-1133">Transmembrane helix</keyword>
<dbReference type="PROSITE" id="PS50893">
    <property type="entry name" value="ABC_TRANSPORTER_2"/>
    <property type="match status" value="1"/>
</dbReference>
<name>A0A150QAR7_SORCE</name>
<evidence type="ECO:0000313" key="11">
    <source>
        <dbReference type="Proteomes" id="UP000075260"/>
    </source>
</evidence>
<dbReference type="InterPro" id="IPR003439">
    <property type="entry name" value="ABC_transporter-like_ATP-bd"/>
</dbReference>
<evidence type="ECO:0000256" key="3">
    <source>
        <dbReference type="ARBA" id="ARBA00022741"/>
    </source>
</evidence>
<dbReference type="SUPFAM" id="SSF90123">
    <property type="entry name" value="ABC transporter transmembrane region"/>
    <property type="match status" value="1"/>
</dbReference>
<feature type="transmembrane region" description="Helical" evidence="7">
    <location>
        <begin position="225"/>
        <end position="243"/>
    </location>
</feature>
<dbReference type="GO" id="GO:0016887">
    <property type="term" value="F:ATP hydrolysis activity"/>
    <property type="evidence" value="ECO:0007669"/>
    <property type="project" value="InterPro"/>
</dbReference>
<feature type="transmembrane region" description="Helical" evidence="7">
    <location>
        <begin position="197"/>
        <end position="219"/>
    </location>
</feature>
<dbReference type="GO" id="GO:0015421">
    <property type="term" value="F:ABC-type oligopeptide transporter activity"/>
    <property type="evidence" value="ECO:0007669"/>
    <property type="project" value="TreeGrafter"/>
</dbReference>
<dbReference type="EMBL" id="JEMA01000859">
    <property type="protein sequence ID" value="KYF65085.1"/>
    <property type="molecule type" value="Genomic_DNA"/>
</dbReference>
<keyword evidence="3" id="KW-0547">Nucleotide-binding</keyword>
<dbReference type="SUPFAM" id="SSF52540">
    <property type="entry name" value="P-loop containing nucleoside triphosphate hydrolases"/>
    <property type="match status" value="1"/>
</dbReference>
<dbReference type="InterPro" id="IPR011527">
    <property type="entry name" value="ABC1_TM_dom"/>
</dbReference>
<comment type="caution">
    <text evidence="10">The sequence shown here is derived from an EMBL/GenBank/DDBJ whole genome shotgun (WGS) entry which is preliminary data.</text>
</comment>
<dbReference type="Gene3D" id="1.20.1560.10">
    <property type="entry name" value="ABC transporter type 1, transmembrane domain"/>
    <property type="match status" value="1"/>
</dbReference>
<dbReference type="SMART" id="SM00382">
    <property type="entry name" value="AAA"/>
    <property type="match status" value="1"/>
</dbReference>
<evidence type="ECO:0000256" key="1">
    <source>
        <dbReference type="ARBA" id="ARBA00004651"/>
    </source>
</evidence>
<dbReference type="InterPro" id="IPR036640">
    <property type="entry name" value="ABC1_TM_sf"/>
</dbReference>
<dbReference type="Proteomes" id="UP000075260">
    <property type="component" value="Unassembled WGS sequence"/>
</dbReference>
<sequence length="650" mass="70702">MRGGRGVAAPGPADRLAPDHIPAAIGGAAAQPAGAASLAPPLRGRAAAGELLPWERLRRAGANVAQAARLFWRASPGGTLLIAALTLASALMPLFTMKLLQRLIDVVVGGLRDGRSPASLAGPLGLQLGLLLAVMTGSHVVYQLQRTLQKSLGDEVTLRLNLDILEKARRVDYASFDDSKFHDRLQRAQREASVRPAMLVQVIADLGWNVVVVLSFSILVAGAHWSIPAALALGAVPASWVAVRFGAQRFQVLNWHTPEGRRMTYLSGLVTDPRAAKEIRLLGLTDYLVRQYRSLFDKVHAEEMRVERRRAVRGIQSEATRVVAYLYAFAALIWAIFTGAISLGAFMVFSQVVTRTQNLLDTVFRSGADLFEQSIFLSDLFAFLALPEPARPAGRSPAPRDASIVAEGVSFAYPSTGKRALERVSFRVRSGEKVAIVGCNGAGKTTLVKLIAGLYAPTRGELRLGGVSAQEIDPVTMSEHLAVTFQDFVQYWLTLRENIGFGHLPSLDDMRAIQEAARRAGAEGIAAQLARGYESRLGNVWEGGHELSQGQWQKLALARAFLRPARLLILDEPTSALDPRAETELMQTFLSLSEGRTTIFISHRIGTARLADRILVMMNGALVEEGSHDDLIARGGEYARLFQLQAQWYT</sequence>
<keyword evidence="6 7" id="KW-0472">Membrane</keyword>
<dbReference type="Gene3D" id="3.40.50.300">
    <property type="entry name" value="P-loop containing nucleotide triphosphate hydrolases"/>
    <property type="match status" value="1"/>
</dbReference>
<dbReference type="InterPro" id="IPR017871">
    <property type="entry name" value="ABC_transporter-like_CS"/>
</dbReference>
<evidence type="ECO:0000313" key="10">
    <source>
        <dbReference type="EMBL" id="KYF65085.1"/>
    </source>
</evidence>
<evidence type="ECO:0000256" key="2">
    <source>
        <dbReference type="ARBA" id="ARBA00022692"/>
    </source>
</evidence>
<dbReference type="InterPro" id="IPR003593">
    <property type="entry name" value="AAA+_ATPase"/>
</dbReference>
<organism evidence="10 11">
    <name type="scientific">Sorangium cellulosum</name>
    <name type="common">Polyangium cellulosum</name>
    <dbReference type="NCBI Taxonomy" id="56"/>
    <lineage>
        <taxon>Bacteria</taxon>
        <taxon>Pseudomonadati</taxon>
        <taxon>Myxococcota</taxon>
        <taxon>Polyangia</taxon>
        <taxon>Polyangiales</taxon>
        <taxon>Polyangiaceae</taxon>
        <taxon>Sorangium</taxon>
    </lineage>
</organism>
<keyword evidence="4" id="KW-0067">ATP-binding</keyword>
<evidence type="ECO:0008006" key="12">
    <source>
        <dbReference type="Google" id="ProtNLM"/>
    </source>
</evidence>
<feature type="domain" description="ABC transporter" evidence="8">
    <location>
        <begin position="404"/>
        <end position="644"/>
    </location>
</feature>
<feature type="transmembrane region" description="Helical" evidence="7">
    <location>
        <begin position="120"/>
        <end position="142"/>
    </location>
</feature>
<protein>
    <recommendedName>
        <fullName evidence="12">ABC transporter ATP-binding protein</fullName>
    </recommendedName>
</protein>
<keyword evidence="2 7" id="KW-0812">Transmembrane</keyword>
<dbReference type="InterPro" id="IPR027417">
    <property type="entry name" value="P-loop_NTPase"/>
</dbReference>
<evidence type="ECO:0000259" key="8">
    <source>
        <dbReference type="PROSITE" id="PS50893"/>
    </source>
</evidence>
<evidence type="ECO:0000256" key="5">
    <source>
        <dbReference type="ARBA" id="ARBA00022989"/>
    </source>
</evidence>
<dbReference type="RefSeq" id="WP_061611333.1">
    <property type="nucleotide sequence ID" value="NZ_JEMA01000859.1"/>
</dbReference>
<feature type="transmembrane region" description="Helical" evidence="7">
    <location>
        <begin position="79"/>
        <end position="100"/>
    </location>
</feature>
<dbReference type="PROSITE" id="PS00211">
    <property type="entry name" value="ABC_TRANSPORTER_1"/>
    <property type="match status" value="1"/>
</dbReference>
<accession>A0A150QAR7</accession>
<dbReference type="PROSITE" id="PS50929">
    <property type="entry name" value="ABC_TM1F"/>
    <property type="match status" value="1"/>
</dbReference>
<evidence type="ECO:0000256" key="6">
    <source>
        <dbReference type="ARBA" id="ARBA00023136"/>
    </source>
</evidence>
<dbReference type="PANTHER" id="PTHR43394:SF1">
    <property type="entry name" value="ATP-BINDING CASSETTE SUB-FAMILY B MEMBER 10, MITOCHONDRIAL"/>
    <property type="match status" value="1"/>
</dbReference>
<dbReference type="InterPro" id="IPR039421">
    <property type="entry name" value="Type_1_exporter"/>
</dbReference>
<feature type="transmembrane region" description="Helical" evidence="7">
    <location>
        <begin position="322"/>
        <end position="349"/>
    </location>
</feature>
<proteinExistence type="predicted"/>
<gene>
    <name evidence="10" type="ORF">BE15_02270</name>
</gene>
<evidence type="ECO:0000259" key="9">
    <source>
        <dbReference type="PROSITE" id="PS50929"/>
    </source>
</evidence>